<proteinExistence type="predicted"/>
<accession>A0A382H976</accession>
<name>A0A382H976_9ZZZZ</name>
<reference evidence="1" key="1">
    <citation type="submission" date="2018-05" db="EMBL/GenBank/DDBJ databases">
        <authorList>
            <person name="Lanie J.A."/>
            <person name="Ng W.-L."/>
            <person name="Kazmierczak K.M."/>
            <person name="Andrzejewski T.M."/>
            <person name="Davidsen T.M."/>
            <person name="Wayne K.J."/>
            <person name="Tettelin H."/>
            <person name="Glass J.I."/>
            <person name="Rusch D."/>
            <person name="Podicherti R."/>
            <person name="Tsui H.-C.T."/>
            <person name="Winkler M.E."/>
        </authorList>
    </citation>
    <scope>NUCLEOTIDE SEQUENCE</scope>
</reference>
<protein>
    <submittedName>
        <fullName evidence="1">Uncharacterized protein</fullName>
    </submittedName>
</protein>
<organism evidence="1">
    <name type="scientific">marine metagenome</name>
    <dbReference type="NCBI Taxonomy" id="408172"/>
    <lineage>
        <taxon>unclassified sequences</taxon>
        <taxon>metagenomes</taxon>
        <taxon>ecological metagenomes</taxon>
    </lineage>
</organism>
<evidence type="ECO:0000313" key="1">
    <source>
        <dbReference type="EMBL" id="SVB83820.1"/>
    </source>
</evidence>
<dbReference type="EMBL" id="UINC01059901">
    <property type="protein sequence ID" value="SVB83820.1"/>
    <property type="molecule type" value="Genomic_DNA"/>
</dbReference>
<dbReference type="AlphaFoldDB" id="A0A382H976"/>
<gene>
    <name evidence="1" type="ORF">METZ01_LOCUS236674</name>
</gene>
<feature type="non-terminal residue" evidence="1">
    <location>
        <position position="34"/>
    </location>
</feature>
<sequence>VIQDTISILKTCTIGNFQTIIKWRNKPAYTITAK</sequence>
<feature type="non-terminal residue" evidence="1">
    <location>
        <position position="1"/>
    </location>
</feature>